<dbReference type="EMBL" id="JAYWIO010000001">
    <property type="protein sequence ID" value="KAK7287451.1"/>
    <property type="molecule type" value="Genomic_DNA"/>
</dbReference>
<accession>A0AAN9P7D4</accession>
<dbReference type="InterPro" id="IPR032795">
    <property type="entry name" value="DUF3741-assoc"/>
</dbReference>
<dbReference type="Proteomes" id="UP001372338">
    <property type="component" value="Unassembled WGS sequence"/>
</dbReference>
<organism evidence="3 4">
    <name type="scientific">Crotalaria pallida</name>
    <name type="common">Smooth rattlebox</name>
    <name type="synonym">Crotalaria striata</name>
    <dbReference type="NCBI Taxonomy" id="3830"/>
    <lineage>
        <taxon>Eukaryota</taxon>
        <taxon>Viridiplantae</taxon>
        <taxon>Streptophyta</taxon>
        <taxon>Embryophyta</taxon>
        <taxon>Tracheophyta</taxon>
        <taxon>Spermatophyta</taxon>
        <taxon>Magnoliopsida</taxon>
        <taxon>eudicotyledons</taxon>
        <taxon>Gunneridae</taxon>
        <taxon>Pentapetalae</taxon>
        <taxon>rosids</taxon>
        <taxon>fabids</taxon>
        <taxon>Fabales</taxon>
        <taxon>Fabaceae</taxon>
        <taxon>Papilionoideae</taxon>
        <taxon>50 kb inversion clade</taxon>
        <taxon>genistoids sensu lato</taxon>
        <taxon>core genistoids</taxon>
        <taxon>Crotalarieae</taxon>
        <taxon>Crotalaria</taxon>
    </lineage>
</organism>
<evidence type="ECO:0000313" key="3">
    <source>
        <dbReference type="EMBL" id="KAK7287451.1"/>
    </source>
</evidence>
<gene>
    <name evidence="3" type="ORF">RIF29_00729</name>
</gene>
<feature type="compositionally biased region" description="Low complexity" evidence="1">
    <location>
        <begin position="226"/>
        <end position="237"/>
    </location>
</feature>
<dbReference type="Pfam" id="PF14383">
    <property type="entry name" value="VARLMGL"/>
    <property type="match status" value="1"/>
</dbReference>
<dbReference type="PANTHER" id="PTHR35499:SF4">
    <property type="entry name" value="ALC-INTERACTING PROTEIN 1"/>
    <property type="match status" value="1"/>
</dbReference>
<dbReference type="PANTHER" id="PTHR35499">
    <property type="entry name" value="OS05G0128300 PROTEIN"/>
    <property type="match status" value="1"/>
</dbReference>
<reference evidence="3 4" key="1">
    <citation type="submission" date="2024-01" db="EMBL/GenBank/DDBJ databases">
        <title>The genomes of 5 underutilized Papilionoideae crops provide insights into root nodulation and disease resistanc.</title>
        <authorList>
            <person name="Yuan L."/>
        </authorList>
    </citation>
    <scope>NUCLEOTIDE SEQUENCE [LARGE SCALE GENOMIC DNA]</scope>
    <source>
        <strain evidence="3">ZHUSHIDOU_FW_LH</strain>
        <tissue evidence="3">Leaf</tissue>
    </source>
</reference>
<comment type="caution">
    <text evidence="3">The sequence shown here is derived from an EMBL/GenBank/DDBJ whole genome shotgun (WGS) entry which is preliminary data.</text>
</comment>
<proteinExistence type="predicted"/>
<evidence type="ECO:0000259" key="2">
    <source>
        <dbReference type="Pfam" id="PF14383"/>
    </source>
</evidence>
<evidence type="ECO:0000313" key="4">
    <source>
        <dbReference type="Proteomes" id="UP001372338"/>
    </source>
</evidence>
<evidence type="ECO:0000256" key="1">
    <source>
        <dbReference type="SAM" id="MobiDB-lite"/>
    </source>
</evidence>
<keyword evidence="4" id="KW-1185">Reference proteome</keyword>
<name>A0AAN9P7D4_CROPI</name>
<dbReference type="AlphaFoldDB" id="A0AAN9P7D4"/>
<sequence length="388" mass="43801">MVKPEESKSGCFSGFFCVLLCAGNGPSPPVHPSDNVIESEETNPVLQNFHQNQKKDTNAIVDEYAATPGVVARLMGLDSLPKTNLLTKRRTSDSVPRSRSVNFMDYLLEIDLNQTNNHRRVKTSASFREVPALAQRENRDLLVLYWGDYVKKGDKEAKLKKTEKGLGETKLLNERVSTVMKEKNQGKSKKISKLKNEPRKVPCSSSSSPKRGRMVKKHLYEAKDLSTVSSSSSSNASLPNKKMKGFGEPKLTVNKRNQKSPKKIETENRSENLSPVFVLENDSTDNRHCTSPLASKKWKSSSLLSIGNDVEDKASHHRSCACGHLNREAEYYSELLMKLHTLTEKDIRESDITPKRMYENEGFQEICLFFEHKILDLLLHEFVNEVVG</sequence>
<feature type="region of interest" description="Disordered" evidence="1">
    <location>
        <begin position="179"/>
        <end position="269"/>
    </location>
</feature>
<protein>
    <recommendedName>
        <fullName evidence="2">DUF3741 domain-containing protein</fullName>
    </recommendedName>
</protein>
<feature type="domain" description="DUF3741" evidence="2">
    <location>
        <begin position="67"/>
        <end position="84"/>
    </location>
</feature>